<feature type="binding site" evidence="7">
    <location>
        <begin position="44"/>
        <end position="45"/>
    </location>
    <ligand>
        <name>substrate</name>
    </ligand>
</feature>
<dbReference type="InterPro" id="IPR001920">
    <property type="entry name" value="Asp/Glu_race"/>
</dbReference>
<dbReference type="GO" id="GO:0008360">
    <property type="term" value="P:regulation of cell shape"/>
    <property type="evidence" value="ECO:0007669"/>
    <property type="project" value="UniProtKB-KW"/>
</dbReference>
<dbReference type="PANTHER" id="PTHR21198:SF2">
    <property type="entry name" value="GLUTAMATE RACEMASE"/>
    <property type="match status" value="1"/>
</dbReference>
<comment type="similarity">
    <text evidence="7">Belongs to the aspartate/glutamate racemases family.</text>
</comment>
<evidence type="ECO:0000256" key="5">
    <source>
        <dbReference type="ARBA" id="ARBA00023235"/>
    </source>
</evidence>
<dbReference type="NCBIfam" id="TIGR00067">
    <property type="entry name" value="glut_race"/>
    <property type="match status" value="1"/>
</dbReference>
<evidence type="ECO:0000313" key="9">
    <source>
        <dbReference type="EMBL" id="KPL87402.1"/>
    </source>
</evidence>
<feature type="binding site" evidence="7">
    <location>
        <begin position="187"/>
        <end position="188"/>
    </location>
    <ligand>
        <name>substrate</name>
    </ligand>
</feature>
<feature type="binding site" evidence="7">
    <location>
        <begin position="12"/>
        <end position="13"/>
    </location>
    <ligand>
        <name>substrate</name>
    </ligand>
</feature>
<evidence type="ECO:0000256" key="4">
    <source>
        <dbReference type="ARBA" id="ARBA00022984"/>
    </source>
</evidence>
<feature type="binding site" evidence="7">
    <location>
        <begin position="76"/>
        <end position="77"/>
    </location>
    <ligand>
        <name>substrate</name>
    </ligand>
</feature>
<sequence>MPAETYPVGVFDSGVGGLSVVRALRQLLPAQPIHFLGDQAHVPYGPRTLDEVRAFSFALTRHLLAQGARLIVVACNTASAAALYELRRAFPDTPFVGMEPAVKPAATHTRSGVVGVLATPATFQGALYASVVERFAQGVTLLQDTCPGLVQQIEAGAVHAPQTRAILEKALEPMLRQGIDTVVLGCTHYPFAIPVIEEIVGPQVQVIDPSPAVARQVQHLLAERGWLAVGAPAELRVETTGDPEGLQTLLPQLLGENAPVARAFPPFA</sequence>
<dbReference type="GO" id="GO:0009252">
    <property type="term" value="P:peptidoglycan biosynthetic process"/>
    <property type="evidence" value="ECO:0007669"/>
    <property type="project" value="UniProtKB-UniRule"/>
</dbReference>
<protein>
    <recommendedName>
        <fullName evidence="2 7">Glutamate racemase</fullName>
        <ecNumber evidence="2 7">5.1.1.3</ecNumber>
    </recommendedName>
</protein>
<dbReference type="PATRIC" id="fig|229921.5.peg.3218"/>
<feature type="active site" description="Proton donor/acceptor" evidence="7">
    <location>
        <position position="75"/>
    </location>
</feature>
<dbReference type="FunFam" id="3.40.50.1860:FF:000001">
    <property type="entry name" value="Glutamate racemase"/>
    <property type="match status" value="1"/>
</dbReference>
<comment type="catalytic activity">
    <reaction evidence="1 7">
        <text>L-glutamate = D-glutamate</text>
        <dbReference type="Rhea" id="RHEA:12813"/>
        <dbReference type="ChEBI" id="CHEBI:29985"/>
        <dbReference type="ChEBI" id="CHEBI:29986"/>
        <dbReference type="EC" id="5.1.1.3"/>
    </reaction>
</comment>
<evidence type="ECO:0000256" key="6">
    <source>
        <dbReference type="ARBA" id="ARBA00023316"/>
    </source>
</evidence>
<comment type="pathway">
    <text evidence="7">Cell wall biogenesis; peptidoglycan biosynthesis.</text>
</comment>
<keyword evidence="6 7" id="KW-0961">Cell wall biogenesis/degradation</keyword>
<keyword evidence="5 7" id="KW-0413">Isomerase</keyword>
<evidence type="ECO:0000256" key="1">
    <source>
        <dbReference type="ARBA" id="ARBA00001602"/>
    </source>
</evidence>
<dbReference type="EMBL" id="DF967975">
    <property type="protein sequence ID" value="GAP19772.1"/>
    <property type="molecule type" value="Genomic_DNA"/>
</dbReference>
<dbReference type="OrthoDB" id="9801055at2"/>
<comment type="function">
    <text evidence="7">Provides the (R)-glutamate required for cell wall biosynthesis.</text>
</comment>
<dbReference type="EMBL" id="LGCM01000019">
    <property type="protein sequence ID" value="KPL87402.1"/>
    <property type="molecule type" value="Genomic_DNA"/>
</dbReference>
<reference evidence="8" key="1">
    <citation type="journal article" date="2015" name="Genome Announc.">
        <title>Draft Genome Sequences of Anaerolinea thermolimosa IMO-1, Bellilinea caldifistulae GOMI-1, Leptolinea tardivitalis YMTK-2, Levilinea saccharolytica KIBI-1, Longilinea arvoryzae KOME-1, Previously Described as Members of the Class Anaerolineae (Chloroflexi).</title>
        <authorList>
            <person name="Matsuura N."/>
            <person name="Tourlousse M.D."/>
            <person name="Ohashi A."/>
            <person name="Hugenholtz P."/>
            <person name="Sekiguchi Y."/>
        </authorList>
    </citation>
    <scope>NUCLEOTIDE SEQUENCE</scope>
    <source>
        <strain evidence="8">KIBI-1</strain>
    </source>
</reference>
<dbReference type="InterPro" id="IPR015942">
    <property type="entry name" value="Asp/Glu/hydantoin_racemase"/>
</dbReference>
<keyword evidence="4 7" id="KW-0573">Peptidoglycan synthesis</keyword>
<dbReference type="SUPFAM" id="SSF53681">
    <property type="entry name" value="Aspartate/glutamate racemase"/>
    <property type="match status" value="2"/>
</dbReference>
<dbReference type="PANTHER" id="PTHR21198">
    <property type="entry name" value="GLUTAMATE RACEMASE"/>
    <property type="match status" value="1"/>
</dbReference>
<evidence type="ECO:0000256" key="2">
    <source>
        <dbReference type="ARBA" id="ARBA00013090"/>
    </source>
</evidence>
<proteinExistence type="inferred from homology"/>
<keyword evidence="10" id="KW-1185">Reference proteome</keyword>
<dbReference type="GO" id="GO:0071555">
    <property type="term" value="P:cell wall organization"/>
    <property type="evidence" value="ECO:0007669"/>
    <property type="project" value="UniProtKB-KW"/>
</dbReference>
<dbReference type="EC" id="5.1.1.3" evidence="2 7"/>
<dbReference type="GO" id="GO:0008881">
    <property type="term" value="F:glutamate racemase activity"/>
    <property type="evidence" value="ECO:0007669"/>
    <property type="project" value="UniProtKB-UniRule"/>
</dbReference>
<name>A0A0M8JR03_9CHLR</name>
<evidence type="ECO:0000313" key="10">
    <source>
        <dbReference type="Proteomes" id="UP000050501"/>
    </source>
</evidence>
<evidence type="ECO:0000256" key="3">
    <source>
        <dbReference type="ARBA" id="ARBA00022960"/>
    </source>
</evidence>
<dbReference type="Pfam" id="PF01177">
    <property type="entry name" value="Asp_Glu_race"/>
    <property type="match status" value="1"/>
</dbReference>
<organism evidence="8">
    <name type="scientific">Levilinea saccharolytica</name>
    <dbReference type="NCBI Taxonomy" id="229921"/>
    <lineage>
        <taxon>Bacteria</taxon>
        <taxon>Bacillati</taxon>
        <taxon>Chloroflexota</taxon>
        <taxon>Anaerolineae</taxon>
        <taxon>Anaerolineales</taxon>
        <taxon>Anaerolineaceae</taxon>
        <taxon>Levilinea</taxon>
    </lineage>
</organism>
<accession>A0A0M8JR03</accession>
<dbReference type="PROSITE" id="PS00923">
    <property type="entry name" value="ASP_GLU_RACEMASE_1"/>
    <property type="match status" value="1"/>
</dbReference>
<dbReference type="STRING" id="229921.ADN01_04330"/>
<evidence type="ECO:0000313" key="8">
    <source>
        <dbReference type="EMBL" id="GAP19772.1"/>
    </source>
</evidence>
<keyword evidence="3 7" id="KW-0133">Cell shape</keyword>
<gene>
    <name evidence="7" type="primary">murI</name>
    <name evidence="9" type="ORF">ADN01_04330</name>
    <name evidence="8" type="ORF">LSAC_03684</name>
</gene>
<dbReference type="HAMAP" id="MF_00258">
    <property type="entry name" value="Glu_racemase"/>
    <property type="match status" value="1"/>
</dbReference>
<dbReference type="UniPathway" id="UPA00219"/>
<dbReference type="RefSeq" id="WP_062420021.1">
    <property type="nucleotide sequence ID" value="NZ_BBXZ01000193.1"/>
</dbReference>
<reference evidence="9 10" key="2">
    <citation type="submission" date="2015-07" db="EMBL/GenBank/DDBJ databases">
        <title>Genome sequence of Levilinea saccharolytica DSM 16555.</title>
        <authorList>
            <person name="Hemp J."/>
            <person name="Ward L.M."/>
            <person name="Pace L.A."/>
            <person name="Fischer W.W."/>
        </authorList>
    </citation>
    <scope>NUCLEOTIDE SEQUENCE [LARGE SCALE GENOMIC DNA]</scope>
    <source>
        <strain evidence="9 10">KIBI-1</strain>
    </source>
</reference>
<dbReference type="InterPro" id="IPR018187">
    <property type="entry name" value="Asp/Glu_racemase_AS_1"/>
</dbReference>
<feature type="active site" description="Proton donor/acceptor" evidence="7">
    <location>
        <position position="186"/>
    </location>
</feature>
<dbReference type="Proteomes" id="UP000050501">
    <property type="component" value="Unassembled WGS sequence"/>
</dbReference>
<evidence type="ECO:0000256" key="7">
    <source>
        <dbReference type="HAMAP-Rule" id="MF_00258"/>
    </source>
</evidence>
<dbReference type="Gene3D" id="3.40.50.1860">
    <property type="match status" value="2"/>
</dbReference>
<dbReference type="AlphaFoldDB" id="A0A0M8JR03"/>
<dbReference type="InterPro" id="IPR004391">
    <property type="entry name" value="Glu_race"/>
</dbReference>